<evidence type="ECO:0000256" key="1">
    <source>
        <dbReference type="SAM" id="MobiDB-lite"/>
    </source>
</evidence>
<dbReference type="WBParaSite" id="SPAL_0001013500.1">
    <property type="protein sequence ID" value="SPAL_0001013500.1"/>
    <property type="gene ID" value="SPAL_0001013500"/>
</dbReference>
<feature type="region of interest" description="Disordered" evidence="1">
    <location>
        <begin position="252"/>
        <end position="292"/>
    </location>
</feature>
<dbReference type="SUPFAM" id="SSF54695">
    <property type="entry name" value="POZ domain"/>
    <property type="match status" value="1"/>
</dbReference>
<organism evidence="2 3">
    <name type="scientific">Strongyloides papillosus</name>
    <name type="common">Intestinal threadworm</name>
    <dbReference type="NCBI Taxonomy" id="174720"/>
    <lineage>
        <taxon>Eukaryota</taxon>
        <taxon>Metazoa</taxon>
        <taxon>Ecdysozoa</taxon>
        <taxon>Nematoda</taxon>
        <taxon>Chromadorea</taxon>
        <taxon>Rhabditida</taxon>
        <taxon>Tylenchina</taxon>
        <taxon>Panagrolaimomorpha</taxon>
        <taxon>Strongyloidoidea</taxon>
        <taxon>Strongyloididae</taxon>
        <taxon>Strongyloides</taxon>
    </lineage>
</organism>
<dbReference type="InterPro" id="IPR011333">
    <property type="entry name" value="SKP1/BTB/POZ_sf"/>
</dbReference>
<dbReference type="AlphaFoldDB" id="A0A0N5BWD8"/>
<dbReference type="STRING" id="174720.A0A0N5BWD8"/>
<proteinExistence type="predicted"/>
<sequence>MEVSELYDDHVNSPTITYRDLKLLRILRKIESKGHCLTEDDFENGRVTITSIGLVRPYYFYGKNAYRDFVLTYNLDPYNAFTGEDLPVKNGFIKLIFYDGCVVVRKEFLLKYFAYFKFKFDCITDKQVNIFNIEDFSFNHFVVVLKYYYAQIIVITLDMIVELYRLADFFVVDYAFMKRITVYINCFYSKIARTIGFYRYHKYFEEEYLGGDNTGLQVTSEEEDQDIDRLYYLYQRKCNNEADINLIMDNVNDFDEDSDDEEDDEDNDEGNLDDESMEYSSSMNEDGDDNEDMVEDIDEEMEDDTEYNIEINEESLVKNNDVEFEHFKCKVINKMEDYINKVE</sequence>
<reference evidence="3" key="1">
    <citation type="submission" date="2017-02" db="UniProtKB">
        <authorList>
            <consortium name="WormBaseParasite"/>
        </authorList>
    </citation>
    <scope>IDENTIFICATION</scope>
</reference>
<evidence type="ECO:0000313" key="2">
    <source>
        <dbReference type="Proteomes" id="UP000046392"/>
    </source>
</evidence>
<dbReference type="Proteomes" id="UP000046392">
    <property type="component" value="Unplaced"/>
</dbReference>
<keyword evidence="2" id="KW-1185">Reference proteome</keyword>
<feature type="compositionally biased region" description="Acidic residues" evidence="1">
    <location>
        <begin position="252"/>
        <end position="277"/>
    </location>
</feature>
<name>A0A0N5BWD8_STREA</name>
<protein>
    <submittedName>
        <fullName evidence="3">BTB domain-containing protein</fullName>
    </submittedName>
</protein>
<evidence type="ECO:0000313" key="3">
    <source>
        <dbReference type="WBParaSite" id="SPAL_0001013500.1"/>
    </source>
</evidence>
<accession>A0A0N5BWD8</accession>